<sequence length="102" mass="11406">MDPETVLGQIEALCALPRKRSSTADKVLAIIWGVSIEPAMRYDYRPDDPPATKLERIEQICSNYPSAGKSRTAEEVMAIIRGEDPYDAAWIAKLPRALRHLP</sequence>
<reference evidence="1 2" key="1">
    <citation type="submission" date="2016-10" db="EMBL/GenBank/DDBJ databases">
        <title>Evaluation of Human, Veterinary and Environmental Mycobacterium chelonae Isolates by Core Genome Phylogenomic Analysis, Targeted Gene Comparison, and Anti-microbial Susceptibility Patterns: A Tale of Mistaken Identities.</title>
        <authorList>
            <person name="Fogelson S.B."/>
            <person name="Camus A.C."/>
            <person name="Lorenz W."/>
            <person name="Vasireddy R."/>
            <person name="Vasireddy S."/>
            <person name="Smith T."/>
            <person name="Brown-Elliott B.A."/>
            <person name="Wallace R.J.Jr."/>
            <person name="Hasan N.A."/>
            <person name="Reischl U."/>
            <person name="Sanchez S."/>
        </authorList>
    </citation>
    <scope>NUCLEOTIDE SEQUENCE [LARGE SCALE GENOMIC DNA]</scope>
    <source>
        <strain evidence="1 2">15515</strain>
    </source>
</reference>
<evidence type="ECO:0000313" key="1">
    <source>
        <dbReference type="EMBL" id="OHU46102.1"/>
    </source>
</evidence>
<name>A0A1S1LH16_MYCCH</name>
<protein>
    <submittedName>
        <fullName evidence="1">Uncharacterized protein</fullName>
    </submittedName>
</protein>
<proteinExistence type="predicted"/>
<accession>A0A1S1LH16</accession>
<dbReference type="EMBL" id="MLIQ01000049">
    <property type="protein sequence ID" value="OHU46102.1"/>
    <property type="molecule type" value="Genomic_DNA"/>
</dbReference>
<dbReference type="Proteomes" id="UP000180043">
    <property type="component" value="Unassembled WGS sequence"/>
</dbReference>
<gene>
    <name evidence="1" type="ORF">BKG82_28380</name>
</gene>
<comment type="caution">
    <text evidence="1">The sequence shown here is derived from an EMBL/GenBank/DDBJ whole genome shotgun (WGS) entry which is preliminary data.</text>
</comment>
<dbReference type="RefSeq" id="WP_070948124.1">
    <property type="nucleotide sequence ID" value="NZ_MLIQ01000049.1"/>
</dbReference>
<evidence type="ECO:0000313" key="2">
    <source>
        <dbReference type="Proteomes" id="UP000180043"/>
    </source>
</evidence>
<organism evidence="1 2">
    <name type="scientific">Mycobacteroides chelonae</name>
    <name type="common">Mycobacterium chelonae</name>
    <dbReference type="NCBI Taxonomy" id="1774"/>
    <lineage>
        <taxon>Bacteria</taxon>
        <taxon>Bacillati</taxon>
        <taxon>Actinomycetota</taxon>
        <taxon>Actinomycetes</taxon>
        <taxon>Mycobacteriales</taxon>
        <taxon>Mycobacteriaceae</taxon>
        <taxon>Mycobacteroides</taxon>
    </lineage>
</organism>
<dbReference type="AlphaFoldDB" id="A0A1S1LH16"/>